<gene>
    <name evidence="4" type="ORF">HYFRA_00004680</name>
</gene>
<evidence type="ECO:0000313" key="4">
    <source>
        <dbReference type="EMBL" id="CAG8954755.1"/>
    </source>
</evidence>
<proteinExistence type="predicted"/>
<dbReference type="PANTHER" id="PTHR35186">
    <property type="entry name" value="ANK_REP_REGION DOMAIN-CONTAINING PROTEIN"/>
    <property type="match status" value="1"/>
</dbReference>
<evidence type="ECO:0000256" key="2">
    <source>
        <dbReference type="SAM" id="SignalP"/>
    </source>
</evidence>
<organism evidence="4 5">
    <name type="scientific">Hymenoscyphus fraxineus</name>
    <dbReference type="NCBI Taxonomy" id="746836"/>
    <lineage>
        <taxon>Eukaryota</taxon>
        <taxon>Fungi</taxon>
        <taxon>Dikarya</taxon>
        <taxon>Ascomycota</taxon>
        <taxon>Pezizomycotina</taxon>
        <taxon>Leotiomycetes</taxon>
        <taxon>Helotiales</taxon>
        <taxon>Helotiaceae</taxon>
        <taxon>Hymenoscyphus</taxon>
    </lineage>
</organism>
<dbReference type="AlphaFoldDB" id="A0A9N9PT27"/>
<feature type="signal peptide" evidence="2">
    <location>
        <begin position="1"/>
        <end position="20"/>
    </location>
</feature>
<feature type="region of interest" description="Disordered" evidence="1">
    <location>
        <begin position="302"/>
        <end position="364"/>
    </location>
</feature>
<dbReference type="EMBL" id="CAJVRL010000057">
    <property type="protein sequence ID" value="CAG8954755.1"/>
    <property type="molecule type" value="Genomic_DNA"/>
</dbReference>
<evidence type="ECO:0000259" key="3">
    <source>
        <dbReference type="Pfam" id="PF24476"/>
    </source>
</evidence>
<dbReference type="InterPro" id="IPR056002">
    <property type="entry name" value="DUF7580"/>
</dbReference>
<name>A0A9N9PT27_9HELO</name>
<protein>
    <recommendedName>
        <fullName evidence="3">DUF7580 domain-containing protein</fullName>
    </recommendedName>
</protein>
<evidence type="ECO:0000256" key="1">
    <source>
        <dbReference type="SAM" id="MobiDB-lite"/>
    </source>
</evidence>
<dbReference type="PANTHER" id="PTHR35186:SF4">
    <property type="entry name" value="PRION-INHIBITION AND PROPAGATION HELO DOMAIN-CONTAINING PROTEIN"/>
    <property type="match status" value="1"/>
</dbReference>
<reference evidence="4" key="1">
    <citation type="submission" date="2021-07" db="EMBL/GenBank/DDBJ databases">
        <authorList>
            <person name="Durling M."/>
        </authorList>
    </citation>
    <scope>NUCLEOTIDE SEQUENCE</scope>
</reference>
<keyword evidence="5" id="KW-1185">Reference proteome</keyword>
<comment type="caution">
    <text evidence="4">The sequence shown here is derived from an EMBL/GenBank/DDBJ whole genome shotgun (WGS) entry which is preliminary data.</text>
</comment>
<dbReference type="Pfam" id="PF24476">
    <property type="entry name" value="DUF7580"/>
    <property type="match status" value="1"/>
</dbReference>
<feature type="chain" id="PRO_5040217007" description="DUF7580 domain-containing protein" evidence="2">
    <location>
        <begin position="21"/>
        <end position="626"/>
    </location>
</feature>
<evidence type="ECO:0000313" key="5">
    <source>
        <dbReference type="Proteomes" id="UP000696280"/>
    </source>
</evidence>
<sequence>MSGVEVAGIILAAFPLTISALEHYRDTAETLGIFWKIRREYKTWTHGLNIGKLAFERNLEELLLPLIADEDELQQLIAEPDGQAWKNPELEKRLRQRLPKSYELYLESIDRIQDVMADLKHELGMDKTGFQSKVAEEDQISVPHRSNKTMIDAIVGKANLEFQTQRIKMSFNQSKRDKLFEDLTDYNNELRTLLDTSDRIAALRRSRDVGKKSAVSKGLWQFWRHADRLYNLLTKSWACDCKFLHQANLLLQHRTTSNADFRVLFVYAQQNLKPKPWSWTCQETNIKLLEDELVPKRSTVSFTAGTSSDDHESRPSKTPPPASKFPLPKKSSFRKSIMGKFKKEKTGPSSDLSKPLPPQLKSIPPISPVPNIIMTPASFEDSKRSSLSVGIDMIEINNLCDTIATYRTDSKQCCRLKGEGGSFALQPLGETDIGDTISLEEILRKESKISLIRRQRYNIALTLASSHLQLSSTSWISSQWRKSDILFIRRSSNPDEIYIDKPYVTRSFMPTPLDTDNPQDHSLSNLGIMLLELCFGTALEDHQLRKKYPSSSTPNPFSDKAAALEWSHRAVEEAGPEFADAILWCLHNMPGSGESDTKLEKRREELFVKVVEPLKYCCDQFITTRR</sequence>
<dbReference type="OrthoDB" id="3509416at2759"/>
<keyword evidence="2" id="KW-0732">Signal</keyword>
<dbReference type="Proteomes" id="UP000696280">
    <property type="component" value="Unassembled WGS sequence"/>
</dbReference>
<accession>A0A9N9PT27</accession>
<feature type="domain" description="DUF7580" evidence="3">
    <location>
        <begin position="395"/>
        <end position="616"/>
    </location>
</feature>